<dbReference type="Pfam" id="PF00069">
    <property type="entry name" value="Pkinase"/>
    <property type="match status" value="1"/>
</dbReference>
<keyword evidence="12" id="KW-1185">Reference proteome</keyword>
<dbReference type="GO" id="GO:0005524">
    <property type="term" value="F:ATP binding"/>
    <property type="evidence" value="ECO:0007669"/>
    <property type="project" value="UniProtKB-KW"/>
</dbReference>
<sequence>MLLKKKREFENQKGKENILVQSSSNKKGEFQVKQKLLLPKVLLYKLFLFLTPKEINKVIRTLNHQYLQLISQQFWNVRFQLRFQYYNRYNPLQFDDLYQKFKFLQERRSKGKLYQVCNRLTGQQFVLRELDTIKANANHNDGVQTSVLREISYLKSLKSHLNIASIVQVKITNHIVSILYEYYPLNLRDQLKQTELSIEQIKSLFLQICQGVEYLHQNHILHRNLKPDNIFINNKVVKISDFGMSRLETYPIIPYTPEDPKERERSNREVKRLWYRAPEMLFRKQYYSCEIDSWSLGCILAELALRSPLFGGKTEIEYLFEVFQFLGSPDENDWNSISSDVKIKFPQWRKYSLQINELKKNEIIDIVQNRKQIYEKLITLNKILGNDGIDLLQKLLCIKPETRLDIIEIVQHPFLNAFSQNTQMYYIEPKFKEYLEFQTEINQTMRSTLIDWLIDVCIHFELMDETLHLSIIYIDLVLSTMKINRKDLQLIGVTSLKLADVYNERSKEYFKQENCNAYAYITADEYNEKQIIDMEQQILSILDYNLTYRTPIQFLKIINSKLKVSNDSQMLSYFFCDFFIMGYEQLIIERQLYAICCLLLALNIKNEKINSSQQFQFTEKDVIEAFDRFYNVWQFIKLQPQINSLEACMQRHKHLNPRDIQLNIPPSEFITQFLG</sequence>
<dbReference type="InterPro" id="IPR011009">
    <property type="entry name" value="Kinase-like_dom_sf"/>
</dbReference>
<name>A0DIY0_PARTE</name>
<dbReference type="SUPFAM" id="SSF47954">
    <property type="entry name" value="Cyclin-like"/>
    <property type="match status" value="2"/>
</dbReference>
<dbReference type="KEGG" id="ptm:GSPATT00017354001"/>
<evidence type="ECO:0000259" key="10">
    <source>
        <dbReference type="PROSITE" id="PS50011"/>
    </source>
</evidence>
<dbReference type="InterPro" id="IPR036915">
    <property type="entry name" value="Cyclin-like_sf"/>
</dbReference>
<gene>
    <name evidence="11" type="ORF">GSPATT00017354001</name>
</gene>
<evidence type="ECO:0000256" key="8">
    <source>
        <dbReference type="ARBA" id="ARBA00041902"/>
    </source>
</evidence>
<dbReference type="OMA" id="CQGVEYL"/>
<evidence type="ECO:0000256" key="3">
    <source>
        <dbReference type="ARBA" id="ARBA00022741"/>
    </source>
</evidence>
<dbReference type="Pfam" id="PF00134">
    <property type="entry name" value="Cyclin_N"/>
    <property type="match status" value="1"/>
</dbReference>
<dbReference type="InterPro" id="IPR013763">
    <property type="entry name" value="Cyclin-like_dom"/>
</dbReference>
<dbReference type="GO" id="GO:0005634">
    <property type="term" value="C:nucleus"/>
    <property type="evidence" value="ECO:0000318"/>
    <property type="project" value="GO_Central"/>
</dbReference>
<comment type="subunit">
    <text evidence="6">May form a complex composed of at least the catalytic subunit CRK2 and a cyclin.</text>
</comment>
<dbReference type="EMBL" id="CT868452">
    <property type="protein sequence ID" value="CAK82997.1"/>
    <property type="molecule type" value="Genomic_DNA"/>
</dbReference>
<evidence type="ECO:0000256" key="6">
    <source>
        <dbReference type="ARBA" id="ARBA00038543"/>
    </source>
</evidence>
<proteinExistence type="predicted"/>
<accession>A0DIY0</accession>
<dbReference type="SUPFAM" id="SSF56112">
    <property type="entry name" value="Protein kinase-like (PK-like)"/>
    <property type="match status" value="1"/>
</dbReference>
<organism evidence="11 12">
    <name type="scientific">Paramecium tetraurelia</name>
    <dbReference type="NCBI Taxonomy" id="5888"/>
    <lineage>
        <taxon>Eukaryota</taxon>
        <taxon>Sar</taxon>
        <taxon>Alveolata</taxon>
        <taxon>Ciliophora</taxon>
        <taxon>Intramacronucleata</taxon>
        <taxon>Oligohymenophorea</taxon>
        <taxon>Peniculida</taxon>
        <taxon>Parameciidae</taxon>
        <taxon>Paramecium</taxon>
    </lineage>
</organism>
<feature type="domain" description="Protein kinase" evidence="10">
    <location>
        <begin position="83"/>
        <end position="415"/>
    </location>
</feature>
<evidence type="ECO:0000256" key="7">
    <source>
        <dbReference type="ARBA" id="ARBA00039612"/>
    </source>
</evidence>
<dbReference type="GeneID" id="5036179"/>
<keyword evidence="2" id="KW-0808">Transferase</keyword>
<dbReference type="eggNOG" id="KOG0594">
    <property type="taxonomic scope" value="Eukaryota"/>
</dbReference>
<dbReference type="RefSeq" id="XP_001450394.1">
    <property type="nucleotide sequence ID" value="XM_001450357.1"/>
</dbReference>
<evidence type="ECO:0000256" key="2">
    <source>
        <dbReference type="ARBA" id="ARBA00022679"/>
    </source>
</evidence>
<evidence type="ECO:0000256" key="4">
    <source>
        <dbReference type="ARBA" id="ARBA00022777"/>
    </source>
</evidence>
<dbReference type="OrthoDB" id="4062651at2759"/>
<dbReference type="Gene3D" id="1.10.510.10">
    <property type="entry name" value="Transferase(Phosphotransferase) domain 1"/>
    <property type="match status" value="1"/>
</dbReference>
<dbReference type="AlphaFoldDB" id="A0DIY0"/>
<dbReference type="SMART" id="SM00385">
    <property type="entry name" value="CYCLIN"/>
    <property type="match status" value="2"/>
</dbReference>
<evidence type="ECO:0000256" key="1">
    <source>
        <dbReference type="ARBA" id="ARBA00022527"/>
    </source>
</evidence>
<reference evidence="11 12" key="1">
    <citation type="journal article" date="2006" name="Nature">
        <title>Global trends of whole-genome duplications revealed by the ciliate Paramecium tetraurelia.</title>
        <authorList>
            <consortium name="Genoscope"/>
            <person name="Aury J.-M."/>
            <person name="Jaillon O."/>
            <person name="Duret L."/>
            <person name="Noel B."/>
            <person name="Jubin C."/>
            <person name="Porcel B.M."/>
            <person name="Segurens B."/>
            <person name="Daubin V."/>
            <person name="Anthouard V."/>
            <person name="Aiach N."/>
            <person name="Arnaiz O."/>
            <person name="Billaut A."/>
            <person name="Beisson J."/>
            <person name="Blanc I."/>
            <person name="Bouhouche K."/>
            <person name="Camara F."/>
            <person name="Duharcourt S."/>
            <person name="Guigo R."/>
            <person name="Gogendeau D."/>
            <person name="Katinka M."/>
            <person name="Keller A.-M."/>
            <person name="Kissmehl R."/>
            <person name="Klotz C."/>
            <person name="Koll F."/>
            <person name="Le Moue A."/>
            <person name="Lepere C."/>
            <person name="Malinsky S."/>
            <person name="Nowacki M."/>
            <person name="Nowak J.K."/>
            <person name="Plattner H."/>
            <person name="Poulain J."/>
            <person name="Ruiz F."/>
            <person name="Serrano V."/>
            <person name="Zagulski M."/>
            <person name="Dessen P."/>
            <person name="Betermier M."/>
            <person name="Weissenbach J."/>
            <person name="Scarpelli C."/>
            <person name="Schachter V."/>
            <person name="Sperling L."/>
            <person name="Meyer E."/>
            <person name="Cohen J."/>
            <person name="Wincker P."/>
        </authorList>
    </citation>
    <scope>NUCLEOTIDE SEQUENCE [LARGE SCALE GENOMIC DNA]</scope>
    <source>
        <strain evidence="11 12">Stock d4-2</strain>
    </source>
</reference>
<dbReference type="Gene3D" id="1.10.472.10">
    <property type="entry name" value="Cyclin-like"/>
    <property type="match status" value="2"/>
</dbReference>
<dbReference type="STRING" id="5888.A0DIY0"/>
<dbReference type="InParanoid" id="A0DIY0"/>
<evidence type="ECO:0000256" key="5">
    <source>
        <dbReference type="ARBA" id="ARBA00022840"/>
    </source>
</evidence>
<dbReference type="InterPro" id="IPR050108">
    <property type="entry name" value="CDK"/>
</dbReference>
<keyword evidence="3" id="KW-0547">Nucleotide-binding</keyword>
<dbReference type="Gene3D" id="3.30.200.20">
    <property type="entry name" value="Phosphorylase Kinase, domain 1"/>
    <property type="match status" value="1"/>
</dbReference>
<dbReference type="GO" id="GO:0004674">
    <property type="term" value="F:protein serine/threonine kinase activity"/>
    <property type="evidence" value="ECO:0000318"/>
    <property type="project" value="GO_Central"/>
</dbReference>
<dbReference type="InterPro" id="IPR006671">
    <property type="entry name" value="Cyclin_N"/>
</dbReference>
<evidence type="ECO:0000256" key="9">
    <source>
        <dbReference type="ARBA" id="ARBA00042858"/>
    </source>
</evidence>
<evidence type="ECO:0000313" key="12">
    <source>
        <dbReference type="Proteomes" id="UP000000600"/>
    </source>
</evidence>
<dbReference type="InterPro" id="IPR000719">
    <property type="entry name" value="Prot_kinase_dom"/>
</dbReference>
<dbReference type="FunFam" id="3.30.200.20:FF:001908">
    <property type="match status" value="1"/>
</dbReference>
<dbReference type="PANTHER" id="PTHR24056">
    <property type="entry name" value="CELL DIVISION PROTEIN KINASE"/>
    <property type="match status" value="1"/>
</dbReference>
<dbReference type="PANTHER" id="PTHR24056:SF107">
    <property type="entry name" value="CYCLIN-DEPENDENT KINASE 11A-RELATED"/>
    <property type="match status" value="1"/>
</dbReference>
<protein>
    <recommendedName>
        <fullName evidence="7">Cyclin-dependent kinase 2 homolog</fullName>
    </recommendedName>
    <alternativeName>
        <fullName evidence="8">Cell division control protein 2 homolog</fullName>
    </alternativeName>
    <alternativeName>
        <fullName evidence="9">cdc2-related kinase 2</fullName>
    </alternativeName>
</protein>
<dbReference type="FunFam" id="1.10.472.10:FF:000057">
    <property type="entry name" value="Cyclin N-terminal domain containing 2"/>
    <property type="match status" value="1"/>
</dbReference>
<dbReference type="PROSITE" id="PS50011">
    <property type="entry name" value="PROTEIN_KINASE_DOM"/>
    <property type="match status" value="1"/>
</dbReference>
<dbReference type="HOGENOM" id="CLU_407405_0_0_1"/>
<keyword evidence="5" id="KW-0067">ATP-binding</keyword>
<evidence type="ECO:0000313" key="11">
    <source>
        <dbReference type="EMBL" id="CAK82997.1"/>
    </source>
</evidence>
<dbReference type="FunFam" id="1.10.510.10:FF:000624">
    <property type="entry name" value="Mitogen-activated protein kinase"/>
    <property type="match status" value="1"/>
</dbReference>
<keyword evidence="1" id="KW-0723">Serine/threonine-protein kinase</keyword>
<dbReference type="Proteomes" id="UP000000600">
    <property type="component" value="Unassembled WGS sequence"/>
</dbReference>
<dbReference type="eggNOG" id="KOG0653">
    <property type="taxonomic scope" value="Eukaryota"/>
</dbReference>
<keyword evidence="4" id="KW-0418">Kinase</keyword>